<evidence type="ECO:0000313" key="5">
    <source>
        <dbReference type="Proteomes" id="UP000692954"/>
    </source>
</evidence>
<sequence>MQFQDYPKRIRLNQSLQKQNITELKSIELSQEDIQNKLFKQKGIIEYLIIKLKIQEQINDQERLDLELIEKDFGELFIEDLISLQTFSHMDKIQNIIQGLEANINESLKLINDQQFNYWQLKNESEKYNHLLSQLKLKDQFKNRNQGDELVIQYLKTLIEEIEKISKKFSNSLNQNMEDKQIQEILKMIINEQLGQLQIFINKCNYQEEDQIKESNQLSPKRIENQVQKYQQCLLESEIEEQLQEKQSLQENYLNKKKDKTLGINQSIVYDGKNQLRFEINEKSRINLQIIIKVIKLQQIKIKDDYKSLDQLLQEIKNFQVQLDLIQTLKKETQEKIIGQITQFFKNFIKIFEDKQLIRINLKQQLNENFSMYFNRIQTQIQYVESNINENNDLQSNFQQINASDFLFKLKDKIREQLVDKIQLQQDKEIDYQFLIQKISMIYQLDNFQQDICEESNEELNLFDTYLQNYKDFKNNHEWKIKQGLVLGINQNSSNCYTDRIISFCQKALIQLWAQEKDQRVRNLLKNQDLISLQIQILQQDWMTQHDRIACEMQQMLRKIDDLQESIVHEANLNKREQQLQELDETTQNLDEYLENISEMGQQLKLITDFVNHIRKGLIRLEGKITQMKEQLNRIGNDIKFLRGKSVKQLLEIRKWKVLKESSQKNLKSIYIPLKTQKNVQNSAKQYDDKNGEINEFLLEDKTVLLIHGIAGSGKNTTARKIEEFVWKLHDKNIKIKNQIVIPIYIYLPSLKMKKQEKLMGKMKKPYLLNSR</sequence>
<reference evidence="4" key="1">
    <citation type="submission" date="2021-01" db="EMBL/GenBank/DDBJ databases">
        <authorList>
            <consortium name="Genoscope - CEA"/>
            <person name="William W."/>
        </authorList>
    </citation>
    <scope>NUCLEOTIDE SEQUENCE</scope>
</reference>
<keyword evidence="3" id="KW-0175">Coiled coil</keyword>
<keyword evidence="1" id="KW-0853">WD repeat</keyword>
<organism evidence="4 5">
    <name type="scientific">Paramecium sonneborni</name>
    <dbReference type="NCBI Taxonomy" id="65129"/>
    <lineage>
        <taxon>Eukaryota</taxon>
        <taxon>Sar</taxon>
        <taxon>Alveolata</taxon>
        <taxon>Ciliophora</taxon>
        <taxon>Intramacronucleata</taxon>
        <taxon>Oligohymenophorea</taxon>
        <taxon>Peniculida</taxon>
        <taxon>Parameciidae</taxon>
        <taxon>Paramecium</taxon>
    </lineage>
</organism>
<gene>
    <name evidence="4" type="ORF">PSON_ATCC_30995.1.T1300003</name>
</gene>
<dbReference type="PANTHER" id="PTHR44129">
    <property type="entry name" value="WD REPEAT-CONTAINING PROTEIN POP1"/>
    <property type="match status" value="1"/>
</dbReference>
<feature type="coiled-coil region" evidence="3">
    <location>
        <begin position="546"/>
        <end position="645"/>
    </location>
</feature>
<evidence type="ECO:0000256" key="2">
    <source>
        <dbReference type="ARBA" id="ARBA00022737"/>
    </source>
</evidence>
<protein>
    <submittedName>
        <fullName evidence="4">Uncharacterized protein</fullName>
    </submittedName>
</protein>
<dbReference type="InterPro" id="IPR050349">
    <property type="entry name" value="WD_LIS1/nudF_dynein_reg"/>
</dbReference>
<dbReference type="AlphaFoldDB" id="A0A8S1R0R4"/>
<proteinExistence type="predicted"/>
<keyword evidence="5" id="KW-1185">Reference proteome</keyword>
<evidence type="ECO:0000313" key="4">
    <source>
        <dbReference type="EMBL" id="CAD8121075.1"/>
    </source>
</evidence>
<evidence type="ECO:0000256" key="3">
    <source>
        <dbReference type="SAM" id="Coils"/>
    </source>
</evidence>
<name>A0A8S1R0R4_9CILI</name>
<accession>A0A8S1R0R4</accession>
<evidence type="ECO:0000256" key="1">
    <source>
        <dbReference type="ARBA" id="ARBA00022574"/>
    </source>
</evidence>
<dbReference type="Proteomes" id="UP000692954">
    <property type="component" value="Unassembled WGS sequence"/>
</dbReference>
<keyword evidence="2" id="KW-0677">Repeat</keyword>
<comment type="caution">
    <text evidence="4">The sequence shown here is derived from an EMBL/GenBank/DDBJ whole genome shotgun (WGS) entry which is preliminary data.</text>
</comment>
<dbReference type="EMBL" id="CAJJDN010000130">
    <property type="protein sequence ID" value="CAD8121075.1"/>
    <property type="molecule type" value="Genomic_DNA"/>
</dbReference>